<dbReference type="Gene3D" id="2.60.40.2970">
    <property type="match status" value="1"/>
</dbReference>
<dbReference type="GO" id="GO:0008233">
    <property type="term" value="F:peptidase activity"/>
    <property type="evidence" value="ECO:0007669"/>
    <property type="project" value="UniProtKB-KW"/>
</dbReference>
<keyword evidence="1" id="KW-0732">Signal</keyword>
<keyword evidence="3" id="KW-1185">Reference proteome</keyword>
<organism evidence="2 3">
    <name type="scientific">Pedobacter hiemivivus</name>
    <dbReference type="NCBI Taxonomy" id="2530454"/>
    <lineage>
        <taxon>Bacteria</taxon>
        <taxon>Pseudomonadati</taxon>
        <taxon>Bacteroidota</taxon>
        <taxon>Sphingobacteriia</taxon>
        <taxon>Sphingobacteriales</taxon>
        <taxon>Sphingobacteriaceae</taxon>
        <taxon>Pedobacter</taxon>
    </lineage>
</organism>
<dbReference type="AlphaFoldDB" id="A0A4R0NDQ5"/>
<name>A0A4R0NDQ5_9SPHI</name>
<dbReference type="RefSeq" id="WP_131608195.1">
    <property type="nucleotide sequence ID" value="NZ_SJSM01000003.1"/>
</dbReference>
<feature type="signal peptide" evidence="1">
    <location>
        <begin position="1"/>
        <end position="26"/>
    </location>
</feature>
<keyword evidence="2" id="KW-0645">Protease</keyword>
<accession>A0A4R0NDQ5</accession>
<sequence length="175" mass="19035">MKNFNILLSTAVVLALSSCGMNNNGAQNSTDAANSSATEVVDSTAEKGLFAKISMKDTVKLGELVELKFTVYNNADTAQHFCKWHTPFEPFISKYLDVKSESGEEVNYKGAMAKRVMPPPASSYMAVNSKDSVSTTVDLLKGYDLTKPAKYTITYVGQNMSGLIVKDSISFVYAK</sequence>
<evidence type="ECO:0000256" key="1">
    <source>
        <dbReference type="SAM" id="SignalP"/>
    </source>
</evidence>
<dbReference type="Proteomes" id="UP000291117">
    <property type="component" value="Unassembled WGS sequence"/>
</dbReference>
<dbReference type="PROSITE" id="PS51257">
    <property type="entry name" value="PROKAR_LIPOPROTEIN"/>
    <property type="match status" value="1"/>
</dbReference>
<evidence type="ECO:0000313" key="3">
    <source>
        <dbReference type="Proteomes" id="UP000291117"/>
    </source>
</evidence>
<feature type="chain" id="PRO_5020565491" evidence="1">
    <location>
        <begin position="27"/>
        <end position="175"/>
    </location>
</feature>
<gene>
    <name evidence="2" type="ORF">EZ444_07965</name>
</gene>
<reference evidence="2 3" key="1">
    <citation type="submission" date="2019-02" db="EMBL/GenBank/DDBJ databases">
        <title>Pedobacter sp. RP-3-8 sp. nov., isolated from Arctic soil.</title>
        <authorList>
            <person name="Dahal R.H."/>
        </authorList>
    </citation>
    <scope>NUCLEOTIDE SEQUENCE [LARGE SCALE GENOMIC DNA]</scope>
    <source>
        <strain evidence="2 3">RP-3-8</strain>
    </source>
</reference>
<proteinExistence type="predicted"/>
<keyword evidence="2" id="KW-0378">Hydrolase</keyword>
<evidence type="ECO:0000313" key="2">
    <source>
        <dbReference type="EMBL" id="TCC97837.1"/>
    </source>
</evidence>
<comment type="caution">
    <text evidence="2">The sequence shown here is derived from an EMBL/GenBank/DDBJ whole genome shotgun (WGS) entry which is preliminary data.</text>
</comment>
<dbReference type="EMBL" id="SJSM01000003">
    <property type="protein sequence ID" value="TCC97837.1"/>
    <property type="molecule type" value="Genomic_DNA"/>
</dbReference>
<dbReference type="GO" id="GO:0006508">
    <property type="term" value="P:proteolysis"/>
    <property type="evidence" value="ECO:0007669"/>
    <property type="project" value="UniProtKB-KW"/>
</dbReference>
<dbReference type="OrthoDB" id="711001at2"/>
<protein>
    <submittedName>
        <fullName evidence="2">Protease</fullName>
    </submittedName>
</protein>